<feature type="domain" description="Beta-lactamase-related" evidence="3">
    <location>
        <begin position="21"/>
        <end position="328"/>
    </location>
</feature>
<dbReference type="InterPro" id="IPR050491">
    <property type="entry name" value="AmpC-like"/>
</dbReference>
<comment type="caution">
    <text evidence="4">The sequence shown here is derived from an EMBL/GenBank/DDBJ whole genome shotgun (WGS) entry which is preliminary data.</text>
</comment>
<comment type="subcellular location">
    <subcellularLocation>
        <location evidence="1">Membrane</location>
    </subcellularLocation>
</comment>
<protein>
    <submittedName>
        <fullName evidence="4">CubicO group peptidase (Beta-lactamase class C family)</fullName>
    </submittedName>
</protein>
<dbReference type="Proteomes" id="UP001519272">
    <property type="component" value="Unassembled WGS sequence"/>
</dbReference>
<dbReference type="RefSeq" id="WP_210088846.1">
    <property type="nucleotide sequence ID" value="NZ_JAGGKG010000007.1"/>
</dbReference>
<evidence type="ECO:0000259" key="3">
    <source>
        <dbReference type="Pfam" id="PF00144"/>
    </source>
</evidence>
<gene>
    <name evidence="4" type="ORF">J2Z32_001839</name>
</gene>
<keyword evidence="5" id="KW-1185">Reference proteome</keyword>
<dbReference type="SUPFAM" id="SSF56601">
    <property type="entry name" value="beta-lactamase/transpeptidase-like"/>
    <property type="match status" value="1"/>
</dbReference>
<dbReference type="Gene3D" id="3.40.710.10">
    <property type="entry name" value="DD-peptidase/beta-lactamase superfamily"/>
    <property type="match status" value="1"/>
</dbReference>
<dbReference type="InterPro" id="IPR001466">
    <property type="entry name" value="Beta-lactam-related"/>
</dbReference>
<evidence type="ECO:0000256" key="1">
    <source>
        <dbReference type="ARBA" id="ARBA00004370"/>
    </source>
</evidence>
<dbReference type="PANTHER" id="PTHR46825">
    <property type="entry name" value="D-ALANYL-D-ALANINE-CARBOXYPEPTIDASE/ENDOPEPTIDASE AMPH"/>
    <property type="match status" value="1"/>
</dbReference>
<organism evidence="4 5">
    <name type="scientific">Paenibacillus turicensis</name>
    <dbReference type="NCBI Taxonomy" id="160487"/>
    <lineage>
        <taxon>Bacteria</taxon>
        <taxon>Bacillati</taxon>
        <taxon>Bacillota</taxon>
        <taxon>Bacilli</taxon>
        <taxon>Bacillales</taxon>
        <taxon>Paenibacillaceae</taxon>
        <taxon>Paenibacillus</taxon>
    </lineage>
</organism>
<name>A0ABS4FRK6_9BACL</name>
<evidence type="ECO:0000256" key="2">
    <source>
        <dbReference type="ARBA" id="ARBA00023136"/>
    </source>
</evidence>
<dbReference type="PANTHER" id="PTHR46825:SF11">
    <property type="entry name" value="PENICILLIN-BINDING PROTEIN 4"/>
    <property type="match status" value="1"/>
</dbReference>
<reference evidence="4 5" key="1">
    <citation type="submission" date="2021-03" db="EMBL/GenBank/DDBJ databases">
        <title>Genomic Encyclopedia of Type Strains, Phase IV (KMG-IV): sequencing the most valuable type-strain genomes for metagenomic binning, comparative biology and taxonomic classification.</title>
        <authorList>
            <person name="Goeker M."/>
        </authorList>
    </citation>
    <scope>NUCLEOTIDE SEQUENCE [LARGE SCALE GENOMIC DNA]</scope>
    <source>
        <strain evidence="4 5">DSM 14349</strain>
    </source>
</reference>
<evidence type="ECO:0000313" key="5">
    <source>
        <dbReference type="Proteomes" id="UP001519272"/>
    </source>
</evidence>
<evidence type="ECO:0000313" key="4">
    <source>
        <dbReference type="EMBL" id="MBP1905211.1"/>
    </source>
</evidence>
<dbReference type="EMBL" id="JAGGKG010000007">
    <property type="protein sequence ID" value="MBP1905211.1"/>
    <property type="molecule type" value="Genomic_DNA"/>
</dbReference>
<dbReference type="InterPro" id="IPR012338">
    <property type="entry name" value="Beta-lactam/transpept-like"/>
</dbReference>
<proteinExistence type="predicted"/>
<accession>A0ABS4FRK6</accession>
<sequence>MTIKKWIDTDFSGCISIRTSKDIIFQEAFGYADMPNKVPNSLETKFPTASAGKVFVATAILQLIEQQKLSFEHTLGQLLSHIDWKLIDTDITVRQLLNHTSGIPDYFDESVMEEYAELWRDYPNYKIRTSADLLPLFINKEMMYPRGEKFQYNNTGYVVLGLIIEQVSGKPFDEYLKDNVFQPSGMNDTGYFELDRLPARTANAYIYDEEHDEYYTNIYSIDVKGTGAGGVFTTVLDIDKFWGKLLAGDLISLDMLQQMLSLQGEDEHSCYGYGVWLTKRDFSNAKVEEVTFIPHFEGCDPGVSFKSSYDIANDISITIVSNTGNDVWDMHRKIKDHLVKNGTIE</sequence>
<dbReference type="Pfam" id="PF00144">
    <property type="entry name" value="Beta-lactamase"/>
    <property type="match status" value="1"/>
</dbReference>
<keyword evidence="2" id="KW-0472">Membrane</keyword>